<dbReference type="Pfam" id="PF01575">
    <property type="entry name" value="MaoC_dehydratas"/>
    <property type="match status" value="1"/>
</dbReference>
<feature type="domain" description="MaoC-like" evidence="1">
    <location>
        <begin position="21"/>
        <end position="117"/>
    </location>
</feature>
<evidence type="ECO:0000313" key="2">
    <source>
        <dbReference type="EMBL" id="MBA2227242.1"/>
    </source>
</evidence>
<protein>
    <submittedName>
        <fullName evidence="2">Dehydratase</fullName>
    </submittedName>
</protein>
<evidence type="ECO:0000313" key="3">
    <source>
        <dbReference type="Proteomes" id="UP000542342"/>
    </source>
</evidence>
<dbReference type="InterPro" id="IPR002539">
    <property type="entry name" value="MaoC-like_dom"/>
</dbReference>
<dbReference type="InterPro" id="IPR029069">
    <property type="entry name" value="HotDog_dom_sf"/>
</dbReference>
<dbReference type="Proteomes" id="UP000542342">
    <property type="component" value="Unassembled WGS sequence"/>
</dbReference>
<dbReference type="EMBL" id="JACEFB010000012">
    <property type="protein sequence ID" value="MBA2227242.1"/>
    <property type="molecule type" value="Genomic_DNA"/>
</dbReference>
<keyword evidence="3" id="KW-1185">Reference proteome</keyword>
<proteinExistence type="predicted"/>
<dbReference type="SUPFAM" id="SSF54637">
    <property type="entry name" value="Thioesterase/thiol ester dehydrase-isomerase"/>
    <property type="match status" value="1"/>
</dbReference>
<reference evidence="2 3" key="1">
    <citation type="submission" date="2020-07" db="EMBL/GenBank/DDBJ databases">
        <title>Thermogemmata thermophila gen. nov., sp. nov., a novel moderate thermophilic planctomycete from a Kamchatka hot spring.</title>
        <authorList>
            <person name="Elcheninov A.G."/>
            <person name="Podosokorskaya O.A."/>
            <person name="Kovaleva O.L."/>
            <person name="Novikov A."/>
            <person name="Bonch-Osmolovskaya E.A."/>
            <person name="Toshchakov S.V."/>
            <person name="Kublanov I.V."/>
        </authorList>
    </citation>
    <scope>NUCLEOTIDE SEQUENCE [LARGE SCALE GENOMIC DNA]</scope>
    <source>
        <strain evidence="2 3">2918</strain>
    </source>
</reference>
<name>A0A7V9ACY2_9BACT</name>
<dbReference type="RefSeq" id="WP_194539109.1">
    <property type="nucleotide sequence ID" value="NZ_JACEFB010000012.1"/>
</dbReference>
<dbReference type="Gene3D" id="3.10.129.10">
    <property type="entry name" value="Hotdog Thioesterase"/>
    <property type="match status" value="1"/>
</dbReference>
<dbReference type="PANTHER" id="PTHR43664">
    <property type="entry name" value="MONOAMINE OXIDASE-RELATED"/>
    <property type="match status" value="1"/>
</dbReference>
<sequence>MGFSSIHLYFDDLEIGQEWISSGRTITEADIVNFAGFSGDFNPIHVDHEFAKTTPFRRPIAHGFAVFSIGSGLGVMTPPLRTIALLRVINWNFLLPVFAGDTIRIKSRVLEKTLRGRGRRGEVVWYRGLINQDNKIVQEGQIVLLVEARPPAQGDERRLAVPDAALISPNGTME</sequence>
<comment type="caution">
    <text evidence="2">The sequence shown here is derived from an EMBL/GenBank/DDBJ whole genome shotgun (WGS) entry which is preliminary data.</text>
</comment>
<gene>
    <name evidence="2" type="ORF">H0921_13855</name>
</gene>
<evidence type="ECO:0000259" key="1">
    <source>
        <dbReference type="Pfam" id="PF01575"/>
    </source>
</evidence>
<dbReference type="PANTHER" id="PTHR43664:SF1">
    <property type="entry name" value="BETA-METHYLMALYL-COA DEHYDRATASE"/>
    <property type="match status" value="1"/>
</dbReference>
<dbReference type="AlphaFoldDB" id="A0A7V9ACY2"/>
<organism evidence="2 3">
    <name type="scientific">Thermogemmata fonticola</name>
    <dbReference type="NCBI Taxonomy" id="2755323"/>
    <lineage>
        <taxon>Bacteria</taxon>
        <taxon>Pseudomonadati</taxon>
        <taxon>Planctomycetota</taxon>
        <taxon>Planctomycetia</taxon>
        <taxon>Gemmatales</taxon>
        <taxon>Gemmataceae</taxon>
        <taxon>Thermogemmata</taxon>
    </lineage>
</organism>
<dbReference type="InterPro" id="IPR052342">
    <property type="entry name" value="MCH/BMMD"/>
</dbReference>
<accession>A0A7V9ACY2</accession>